<dbReference type="AlphaFoldDB" id="A0A0N4X723"/>
<organism evidence="4">
    <name type="scientific">Haemonchus placei</name>
    <name type="common">Barber's pole worm</name>
    <dbReference type="NCBI Taxonomy" id="6290"/>
    <lineage>
        <taxon>Eukaryota</taxon>
        <taxon>Metazoa</taxon>
        <taxon>Ecdysozoa</taxon>
        <taxon>Nematoda</taxon>
        <taxon>Chromadorea</taxon>
        <taxon>Rhabditida</taxon>
        <taxon>Rhabditina</taxon>
        <taxon>Rhabditomorpha</taxon>
        <taxon>Strongyloidea</taxon>
        <taxon>Trichostrongylidae</taxon>
        <taxon>Haemonchus</taxon>
    </lineage>
</organism>
<reference evidence="2 3" key="2">
    <citation type="submission" date="2018-11" db="EMBL/GenBank/DDBJ databases">
        <authorList>
            <consortium name="Pathogen Informatics"/>
        </authorList>
    </citation>
    <scope>NUCLEOTIDE SEQUENCE [LARGE SCALE GENOMIC DNA]</scope>
    <source>
        <strain evidence="2 3">MHpl1</strain>
    </source>
</reference>
<evidence type="ECO:0000313" key="3">
    <source>
        <dbReference type="Proteomes" id="UP000268014"/>
    </source>
</evidence>
<dbReference type="Proteomes" id="UP000268014">
    <property type="component" value="Unassembled WGS sequence"/>
</dbReference>
<dbReference type="GO" id="GO:0005524">
    <property type="term" value="F:ATP binding"/>
    <property type="evidence" value="ECO:0007669"/>
    <property type="project" value="InterPro"/>
</dbReference>
<keyword evidence="3" id="KW-1185">Reference proteome</keyword>
<evidence type="ECO:0000259" key="1">
    <source>
        <dbReference type="Pfam" id="PF01443"/>
    </source>
</evidence>
<gene>
    <name evidence="2" type="ORF">HPLM_LOCUS20157</name>
</gene>
<dbReference type="EMBL" id="UZAF01021908">
    <property type="protein sequence ID" value="VDO81828.1"/>
    <property type="molecule type" value="Genomic_DNA"/>
</dbReference>
<dbReference type="OrthoDB" id="9995375at2759"/>
<dbReference type="InterPro" id="IPR027417">
    <property type="entry name" value="P-loop_NTPase"/>
</dbReference>
<name>A0A0N4X723_HAEPC</name>
<feature type="domain" description="(+)RNA virus helicase C-terminal" evidence="1">
    <location>
        <begin position="2"/>
        <end position="39"/>
    </location>
</feature>
<proteinExistence type="predicted"/>
<dbReference type="OMA" id="QPIERHE"/>
<evidence type="ECO:0000313" key="4">
    <source>
        <dbReference type="WBParaSite" id="HPLM_0002016501-mRNA-1"/>
    </source>
</evidence>
<sequence length="166" mass="18684">MTFSCVALVRLNATQMTIFDSKQHALVAISRHTRSFVYCHPGRSDAVTTLIRSVVAKRDLTNIRLANQLAQRVVLADAAKDEVVPNVVVAYKPLQYAQVFQPIERHESLRTEQLESIAQNILTVEQALSLPATVNDQMVPISVFDSYLVPDKRQQYGFTSIRRNSN</sequence>
<dbReference type="InterPro" id="IPR027351">
    <property type="entry name" value="(+)RNA_virus_helicase_core_dom"/>
</dbReference>
<dbReference type="WBParaSite" id="HPLM_0002016501-mRNA-1">
    <property type="protein sequence ID" value="HPLM_0002016501-mRNA-1"/>
    <property type="gene ID" value="HPLM_0002016501"/>
</dbReference>
<accession>A0A0N4X723</accession>
<evidence type="ECO:0000313" key="2">
    <source>
        <dbReference type="EMBL" id="VDO81828.1"/>
    </source>
</evidence>
<reference evidence="4" key="1">
    <citation type="submission" date="2017-02" db="UniProtKB">
        <authorList>
            <consortium name="WormBaseParasite"/>
        </authorList>
    </citation>
    <scope>IDENTIFICATION</scope>
</reference>
<dbReference type="Gene3D" id="3.40.50.300">
    <property type="entry name" value="P-loop containing nucleotide triphosphate hydrolases"/>
    <property type="match status" value="1"/>
</dbReference>
<dbReference type="Pfam" id="PF01443">
    <property type="entry name" value="Viral_helicase1"/>
    <property type="match status" value="1"/>
</dbReference>
<protein>
    <submittedName>
        <fullName evidence="4">(+)RNA virus helicase C-terminal domain-containing protein</fullName>
    </submittedName>
</protein>